<dbReference type="STRING" id="588602.SAMN04487991_1515"/>
<dbReference type="EMBL" id="FORH01000002">
    <property type="protein sequence ID" value="SFJ14541.1"/>
    <property type="molecule type" value="Genomic_DNA"/>
</dbReference>
<evidence type="ECO:0000313" key="2">
    <source>
        <dbReference type="EMBL" id="SFJ14541.1"/>
    </source>
</evidence>
<dbReference type="Proteomes" id="UP000199630">
    <property type="component" value="Unassembled WGS sequence"/>
</dbReference>
<organism evidence="2 3">
    <name type="scientific">Celeribacter neptunius</name>
    <dbReference type="NCBI Taxonomy" id="588602"/>
    <lineage>
        <taxon>Bacteria</taxon>
        <taxon>Pseudomonadati</taxon>
        <taxon>Pseudomonadota</taxon>
        <taxon>Alphaproteobacteria</taxon>
        <taxon>Rhodobacterales</taxon>
        <taxon>Roseobacteraceae</taxon>
        <taxon>Celeribacter</taxon>
    </lineage>
</organism>
<gene>
    <name evidence="2" type="ORF">SAMN04487991_1515</name>
</gene>
<feature type="region of interest" description="Disordered" evidence="1">
    <location>
        <begin position="71"/>
        <end position="92"/>
    </location>
</feature>
<evidence type="ECO:0000256" key="1">
    <source>
        <dbReference type="SAM" id="MobiDB-lite"/>
    </source>
</evidence>
<sequence length="218" mass="23307">MTIRAPKQSIEHANETRHMARPLRATAQRRVHSVCAASSRTAPAGSAAQDKIMSFSASPARRLSGISNRVSQLRPATPHHRRSTGIWSPIGLSKKTAPSSGFDQSVADKVTPWAACPNSKEYQCASFTLQLSGNSPVFSMLNATDSKPSVPRSGVGPWPCATAGAVPMATKRAAVKMRMSSVTGKASCGGKKFDARLRNDGTGNGELKKRFVNRWSKS</sequence>
<proteinExistence type="predicted"/>
<keyword evidence="3" id="KW-1185">Reference proteome</keyword>
<reference evidence="3" key="1">
    <citation type="submission" date="2016-10" db="EMBL/GenBank/DDBJ databases">
        <authorList>
            <person name="Varghese N."/>
            <person name="Submissions S."/>
        </authorList>
    </citation>
    <scope>NUCLEOTIDE SEQUENCE [LARGE SCALE GENOMIC DNA]</scope>
    <source>
        <strain evidence="3">DSM 26471</strain>
    </source>
</reference>
<name>A0A1I3NZA6_9RHOB</name>
<dbReference type="AlphaFoldDB" id="A0A1I3NZA6"/>
<accession>A0A1I3NZA6</accession>
<protein>
    <submittedName>
        <fullName evidence="2">Uncharacterized protein</fullName>
    </submittedName>
</protein>
<evidence type="ECO:0000313" key="3">
    <source>
        <dbReference type="Proteomes" id="UP000199630"/>
    </source>
</evidence>